<comment type="caution">
    <text evidence="1">The sequence shown here is derived from an EMBL/GenBank/DDBJ whole genome shotgun (WGS) entry which is preliminary data.</text>
</comment>
<sequence length="177" mass="20472">MIPGHSIFGNLQELSNYPVARNLTFDPFHVLMWVYDSHIEQRYKGLSVTFNSAAREGLARIFQKLRIALKNLPVKGIPSMIESRLTDSTHYNVIRGDIGKLLEFVADVTKAVERIEYNIEVVRIEPEIADMLWNPSKPRWWPYTRHDDFDDDFNEFEDKSSDIVALTIVSRSIDGET</sequence>
<proteinExistence type="predicted"/>
<dbReference type="EMBL" id="JAVHJO010000004">
    <property type="protein sequence ID" value="KAK6540730.1"/>
    <property type="molecule type" value="Genomic_DNA"/>
</dbReference>
<dbReference type="AlphaFoldDB" id="A0AAV9XF47"/>
<evidence type="ECO:0000313" key="2">
    <source>
        <dbReference type="Proteomes" id="UP001365542"/>
    </source>
</evidence>
<gene>
    <name evidence="1" type="ORF">TWF694_008122</name>
</gene>
<accession>A0AAV9XF47</accession>
<organism evidence="1 2">
    <name type="scientific">Orbilia ellipsospora</name>
    <dbReference type="NCBI Taxonomy" id="2528407"/>
    <lineage>
        <taxon>Eukaryota</taxon>
        <taxon>Fungi</taxon>
        <taxon>Dikarya</taxon>
        <taxon>Ascomycota</taxon>
        <taxon>Pezizomycotina</taxon>
        <taxon>Orbiliomycetes</taxon>
        <taxon>Orbiliales</taxon>
        <taxon>Orbiliaceae</taxon>
        <taxon>Orbilia</taxon>
    </lineage>
</organism>
<keyword evidence="2" id="KW-1185">Reference proteome</keyword>
<dbReference type="Proteomes" id="UP001365542">
    <property type="component" value="Unassembled WGS sequence"/>
</dbReference>
<reference evidence="1 2" key="1">
    <citation type="submission" date="2019-10" db="EMBL/GenBank/DDBJ databases">
        <authorList>
            <person name="Palmer J.M."/>
        </authorList>
    </citation>
    <scope>NUCLEOTIDE SEQUENCE [LARGE SCALE GENOMIC DNA]</scope>
    <source>
        <strain evidence="1 2">TWF694</strain>
    </source>
</reference>
<name>A0AAV9XF47_9PEZI</name>
<protein>
    <submittedName>
        <fullName evidence="1">Uncharacterized protein</fullName>
    </submittedName>
</protein>
<evidence type="ECO:0000313" key="1">
    <source>
        <dbReference type="EMBL" id="KAK6540730.1"/>
    </source>
</evidence>